<proteinExistence type="predicted"/>
<dbReference type="Pfam" id="PF13349">
    <property type="entry name" value="DUF4097"/>
    <property type="match status" value="1"/>
</dbReference>
<keyword evidence="1" id="KW-0732">Signal</keyword>
<evidence type="ECO:0000313" key="4">
    <source>
        <dbReference type="Proteomes" id="UP001055940"/>
    </source>
</evidence>
<feature type="signal peptide" evidence="1">
    <location>
        <begin position="1"/>
        <end position="32"/>
    </location>
</feature>
<evidence type="ECO:0000256" key="1">
    <source>
        <dbReference type="SAM" id="SignalP"/>
    </source>
</evidence>
<dbReference type="InterPro" id="IPR025164">
    <property type="entry name" value="Toastrack_DUF4097"/>
</dbReference>
<organism evidence="3 4">
    <name type="scientific">Nocardiopsis exhalans</name>
    <dbReference type="NCBI Taxonomy" id="163604"/>
    <lineage>
        <taxon>Bacteria</taxon>
        <taxon>Bacillati</taxon>
        <taxon>Actinomycetota</taxon>
        <taxon>Actinomycetes</taxon>
        <taxon>Streptosporangiales</taxon>
        <taxon>Nocardiopsidaceae</taxon>
        <taxon>Nocardiopsis</taxon>
    </lineage>
</organism>
<name>A0ABY5CZT3_9ACTN</name>
<protein>
    <submittedName>
        <fullName evidence="3">DUF4097 family beta strand repeat-containing protein</fullName>
    </submittedName>
</protein>
<feature type="chain" id="PRO_5046565018" evidence="1">
    <location>
        <begin position="33"/>
        <end position="252"/>
    </location>
</feature>
<dbReference type="RefSeq" id="WP_254416962.1">
    <property type="nucleotide sequence ID" value="NZ_BAAAJB010000019.1"/>
</dbReference>
<dbReference type="Proteomes" id="UP001055940">
    <property type="component" value="Chromosome"/>
</dbReference>
<reference evidence="3" key="1">
    <citation type="submission" date="2022-06" db="EMBL/GenBank/DDBJ databases">
        <authorList>
            <person name="Ping M."/>
        </authorList>
    </citation>
    <scope>NUCLEOTIDE SEQUENCE</scope>
    <source>
        <strain evidence="3">JCM11759T</strain>
    </source>
</reference>
<gene>
    <name evidence="3" type="ORF">NE857_18770</name>
</gene>
<keyword evidence="4" id="KW-1185">Reference proteome</keyword>
<evidence type="ECO:0000259" key="2">
    <source>
        <dbReference type="Pfam" id="PF13349"/>
    </source>
</evidence>
<dbReference type="Gene3D" id="2.160.20.120">
    <property type="match status" value="1"/>
</dbReference>
<evidence type="ECO:0000313" key="3">
    <source>
        <dbReference type="EMBL" id="USY17389.1"/>
    </source>
</evidence>
<accession>A0ABY5CZT3</accession>
<dbReference type="EMBL" id="CP099837">
    <property type="protein sequence ID" value="USY17389.1"/>
    <property type="molecule type" value="Genomic_DNA"/>
</dbReference>
<feature type="domain" description="DUF4097" evidence="2">
    <location>
        <begin position="119"/>
        <end position="248"/>
    </location>
</feature>
<sequence>MNPPLTPSARSVFTIGGALLALALLTGCGQNADLAGSETRTEEKTYDDVPELLLVEIDDASLEIVPHEADQIRVVREETGSAGGDWELTGNTLDLEMDCGTFSDCRVRYEVFVPADTALSVETDNGDVSVSGSRAPTEVRSGNGTIAVSDVTGPLTLTSANGDMNLSGIGSESLSAATGNGTIDAVFSEAPAEVEVSTNNGAATLALPGGPYAVFETFGNGEVTNELPSDDTSASTVTARTDNGTITLVPTD</sequence>